<evidence type="ECO:0000256" key="12">
    <source>
        <dbReference type="SAM" id="Phobius"/>
    </source>
</evidence>
<accession>A0A4D6LUQ0</accession>
<dbReference type="AlphaFoldDB" id="A0A4D6LUQ0"/>
<dbReference type="GO" id="GO:0020037">
    <property type="term" value="F:heme binding"/>
    <property type="evidence" value="ECO:0007669"/>
    <property type="project" value="InterPro"/>
</dbReference>
<evidence type="ECO:0000256" key="10">
    <source>
        <dbReference type="PIRSR" id="PIRSR602401-1"/>
    </source>
</evidence>
<dbReference type="GO" id="GO:0016020">
    <property type="term" value="C:membrane"/>
    <property type="evidence" value="ECO:0007669"/>
    <property type="project" value="UniProtKB-SubCell"/>
</dbReference>
<dbReference type="PROSITE" id="PS00086">
    <property type="entry name" value="CYTOCHROME_P450"/>
    <property type="match status" value="1"/>
</dbReference>
<dbReference type="InterPro" id="IPR017972">
    <property type="entry name" value="Cyt_P450_CS"/>
</dbReference>
<protein>
    <submittedName>
        <fullName evidence="13">Ferulate-5-hydroxylase</fullName>
    </submittedName>
</protein>
<dbReference type="InterPro" id="IPR002401">
    <property type="entry name" value="Cyt_P450_E_grp-I"/>
</dbReference>
<dbReference type="PRINTS" id="PR00463">
    <property type="entry name" value="EP450I"/>
</dbReference>
<reference evidence="13 14" key="1">
    <citation type="submission" date="2019-04" db="EMBL/GenBank/DDBJ databases">
        <title>An improved genome assembly and genetic linkage map for asparagus bean, Vigna unguiculata ssp. sesquipedialis.</title>
        <authorList>
            <person name="Xia Q."/>
            <person name="Zhang R."/>
            <person name="Dong Y."/>
        </authorList>
    </citation>
    <scope>NUCLEOTIDE SEQUENCE [LARGE SCALE GENOMIC DNA]</scope>
    <source>
        <tissue evidence="13">Leaf</tissue>
    </source>
</reference>
<dbReference type="InterPro" id="IPR036396">
    <property type="entry name" value="Cyt_P450_sf"/>
</dbReference>
<dbReference type="FunFam" id="1.10.630.10:FF:000011">
    <property type="entry name" value="Cytochrome P450 83B1"/>
    <property type="match status" value="1"/>
</dbReference>
<evidence type="ECO:0000256" key="1">
    <source>
        <dbReference type="ARBA" id="ARBA00001971"/>
    </source>
</evidence>
<name>A0A4D6LUQ0_VIGUN</name>
<dbReference type="InterPro" id="IPR001128">
    <property type="entry name" value="Cyt_P450"/>
</dbReference>
<comment type="cofactor">
    <cofactor evidence="1 10">
        <name>heme</name>
        <dbReference type="ChEBI" id="CHEBI:30413"/>
    </cofactor>
</comment>
<evidence type="ECO:0000313" key="14">
    <source>
        <dbReference type="Proteomes" id="UP000501690"/>
    </source>
</evidence>
<keyword evidence="12" id="KW-0812">Transmembrane</keyword>
<dbReference type="PANTHER" id="PTHR47943:SF9">
    <property type="entry name" value="CYTOCHROME P450"/>
    <property type="match status" value="1"/>
</dbReference>
<comment type="similarity">
    <text evidence="3 11">Belongs to the cytochrome P450 family.</text>
</comment>
<dbReference type="CDD" id="cd11072">
    <property type="entry name" value="CYP71-like"/>
    <property type="match status" value="1"/>
</dbReference>
<keyword evidence="12" id="KW-1133">Transmembrane helix</keyword>
<dbReference type="GO" id="GO:0005506">
    <property type="term" value="F:iron ion binding"/>
    <property type="evidence" value="ECO:0007669"/>
    <property type="project" value="InterPro"/>
</dbReference>
<dbReference type="GO" id="GO:0004497">
    <property type="term" value="F:monooxygenase activity"/>
    <property type="evidence" value="ECO:0007669"/>
    <property type="project" value="UniProtKB-KW"/>
</dbReference>
<keyword evidence="7 10" id="KW-0408">Iron</keyword>
<organism evidence="13 14">
    <name type="scientific">Vigna unguiculata</name>
    <name type="common">Cowpea</name>
    <dbReference type="NCBI Taxonomy" id="3917"/>
    <lineage>
        <taxon>Eukaryota</taxon>
        <taxon>Viridiplantae</taxon>
        <taxon>Streptophyta</taxon>
        <taxon>Embryophyta</taxon>
        <taxon>Tracheophyta</taxon>
        <taxon>Spermatophyta</taxon>
        <taxon>Magnoliopsida</taxon>
        <taxon>eudicotyledons</taxon>
        <taxon>Gunneridae</taxon>
        <taxon>Pentapetalae</taxon>
        <taxon>rosids</taxon>
        <taxon>fabids</taxon>
        <taxon>Fabales</taxon>
        <taxon>Fabaceae</taxon>
        <taxon>Papilionoideae</taxon>
        <taxon>50 kb inversion clade</taxon>
        <taxon>NPAAA clade</taxon>
        <taxon>indigoferoid/millettioid clade</taxon>
        <taxon>Phaseoleae</taxon>
        <taxon>Vigna</taxon>
    </lineage>
</organism>
<dbReference type="PANTHER" id="PTHR47943">
    <property type="entry name" value="CYTOCHROME P450 93A3-LIKE"/>
    <property type="match status" value="1"/>
</dbReference>
<keyword evidence="8 11" id="KW-0503">Monooxygenase</keyword>
<comment type="subcellular location">
    <subcellularLocation>
        <location evidence="2">Membrane</location>
    </subcellularLocation>
</comment>
<sequence length="511" mass="57434">MVPETLAVPAILLVVFIFVVSVAVLKPKQGQDNGKHPPGPKPLPILGHLHMLGKLPHRTLQSLAAKYGPIMSLKLGQVPTIVISSPEAAELFLKTHDLSFASRPKSISSQYISYGGKGLAFSEYGPYWRNMKKLCTVELLIASKVDMFAPMRSELLAEFVSCLQKTASSHEAIDVSDTVGDVIENLTFKMIFGRSKDDRFDVKNLVREVLNLSGTFNVADYLPWLRMFDLQGLVKRLKKVSKSFDVVMEQIIKDHEQDSDKDEKGQKDFVDILLALLHQPLDPQDEDGPVVERTHIKAIVMTMIIAGVDTSATAVEWVMSALLKHPRVMKKLQDELESVVGMSRKVEETDVEKLSYLDMVVKETLRLYPVAPLLVPRECREDVTVDGYCIKKKSRVIVNVWAMGRDSKVWSENVEEFWPERFSDSNVDIRGLDFRLIPFGSGRRKCPGIHLGLTTVKIVLAQLVHCFNWELPLGMSPDELDMTEKFGLAMPRTRHLLAVPTYRLASEVGKE</sequence>
<keyword evidence="14" id="KW-1185">Reference proteome</keyword>
<dbReference type="PRINTS" id="PR00385">
    <property type="entry name" value="P450"/>
</dbReference>
<evidence type="ECO:0000256" key="9">
    <source>
        <dbReference type="ARBA" id="ARBA00023136"/>
    </source>
</evidence>
<feature type="binding site" description="axial binding residue" evidence="10">
    <location>
        <position position="446"/>
    </location>
    <ligand>
        <name>heme</name>
        <dbReference type="ChEBI" id="CHEBI:30413"/>
    </ligand>
    <ligandPart>
        <name>Fe</name>
        <dbReference type="ChEBI" id="CHEBI:18248"/>
    </ligandPart>
</feature>
<dbReference type="EMBL" id="CP039349">
    <property type="protein sequence ID" value="QCD92153.1"/>
    <property type="molecule type" value="Genomic_DNA"/>
</dbReference>
<keyword evidence="5 10" id="KW-0479">Metal-binding</keyword>
<evidence type="ECO:0000256" key="2">
    <source>
        <dbReference type="ARBA" id="ARBA00004370"/>
    </source>
</evidence>
<evidence type="ECO:0000256" key="11">
    <source>
        <dbReference type="RuleBase" id="RU000461"/>
    </source>
</evidence>
<gene>
    <name evidence="13" type="ORF">DEO72_LG5g214</name>
</gene>
<dbReference type="GO" id="GO:0016705">
    <property type="term" value="F:oxidoreductase activity, acting on paired donors, with incorporation or reduction of molecular oxygen"/>
    <property type="evidence" value="ECO:0007669"/>
    <property type="project" value="InterPro"/>
</dbReference>
<evidence type="ECO:0000313" key="13">
    <source>
        <dbReference type="EMBL" id="QCD92153.1"/>
    </source>
</evidence>
<proteinExistence type="inferred from homology"/>
<dbReference type="SUPFAM" id="SSF48264">
    <property type="entry name" value="Cytochrome P450"/>
    <property type="match status" value="1"/>
</dbReference>
<dbReference type="Pfam" id="PF00067">
    <property type="entry name" value="p450"/>
    <property type="match status" value="1"/>
</dbReference>
<keyword evidence="9 12" id="KW-0472">Membrane</keyword>
<dbReference type="Gene3D" id="1.10.630.10">
    <property type="entry name" value="Cytochrome P450"/>
    <property type="match status" value="1"/>
</dbReference>
<dbReference type="Proteomes" id="UP000501690">
    <property type="component" value="Linkage Group LG5"/>
</dbReference>
<evidence type="ECO:0000256" key="7">
    <source>
        <dbReference type="ARBA" id="ARBA00023004"/>
    </source>
</evidence>
<evidence type="ECO:0000256" key="3">
    <source>
        <dbReference type="ARBA" id="ARBA00010617"/>
    </source>
</evidence>
<feature type="transmembrane region" description="Helical" evidence="12">
    <location>
        <begin position="6"/>
        <end position="25"/>
    </location>
</feature>
<keyword evidence="4 10" id="KW-0349">Heme</keyword>
<evidence type="ECO:0000256" key="6">
    <source>
        <dbReference type="ARBA" id="ARBA00023002"/>
    </source>
</evidence>
<evidence type="ECO:0000256" key="4">
    <source>
        <dbReference type="ARBA" id="ARBA00022617"/>
    </source>
</evidence>
<evidence type="ECO:0000256" key="8">
    <source>
        <dbReference type="ARBA" id="ARBA00023033"/>
    </source>
</evidence>
<evidence type="ECO:0000256" key="5">
    <source>
        <dbReference type="ARBA" id="ARBA00022723"/>
    </source>
</evidence>
<keyword evidence="6 11" id="KW-0560">Oxidoreductase</keyword>